<sequence>MHFTTAYLSAMLAAYAAATPVASPIDSVTLLPRAPPEGKILIGYRSCSKAEAKSTNKIGSIYWNDKMYAHYKASGQYGVGKSLADRAGEWESFQDGAPWYCYVLADEEAFKAQPKAYLEEPEDGVKWTEARAVEAIQAIEGMENEDPDEVLRFGGCGHVNELLVPQYLLPSGKSSEGGPLGLETKCFDSLEAMKEAMEEEGLGDAPIVRFHDFEISGTASFKRGLELEARGKKDTTANIKVVPGKAGGKKVKSDKSGDETGDETDATDATDKVGGKKVKTDKSGVKTGDKKDKTQVKTGGNKPRVCKMK</sequence>
<feature type="compositionally biased region" description="Acidic residues" evidence="1">
    <location>
        <begin position="259"/>
        <end position="268"/>
    </location>
</feature>
<proteinExistence type="predicted"/>
<evidence type="ECO:0000313" key="3">
    <source>
        <dbReference type="EMBL" id="EPE34285.1"/>
    </source>
</evidence>
<feature type="signal peptide" evidence="2">
    <location>
        <begin position="1"/>
        <end position="18"/>
    </location>
</feature>
<evidence type="ECO:0000256" key="1">
    <source>
        <dbReference type="SAM" id="MobiDB-lite"/>
    </source>
</evidence>
<feature type="region of interest" description="Disordered" evidence="1">
    <location>
        <begin position="245"/>
        <end position="309"/>
    </location>
</feature>
<organism evidence="3 4">
    <name type="scientific">Glarea lozoyensis (strain ATCC 20868 / MF5171)</name>
    <dbReference type="NCBI Taxonomy" id="1116229"/>
    <lineage>
        <taxon>Eukaryota</taxon>
        <taxon>Fungi</taxon>
        <taxon>Dikarya</taxon>
        <taxon>Ascomycota</taxon>
        <taxon>Pezizomycotina</taxon>
        <taxon>Leotiomycetes</taxon>
        <taxon>Helotiales</taxon>
        <taxon>Helotiaceae</taxon>
        <taxon>Glarea</taxon>
    </lineage>
</organism>
<feature type="chain" id="PRO_5004508223" evidence="2">
    <location>
        <begin position="19"/>
        <end position="309"/>
    </location>
</feature>
<dbReference type="Proteomes" id="UP000016922">
    <property type="component" value="Unassembled WGS sequence"/>
</dbReference>
<protein>
    <submittedName>
        <fullName evidence="3">Uncharacterized protein</fullName>
    </submittedName>
</protein>
<evidence type="ECO:0000313" key="4">
    <source>
        <dbReference type="Proteomes" id="UP000016922"/>
    </source>
</evidence>
<dbReference type="HOGENOM" id="CLU_976766_0_0_1"/>
<dbReference type="OMA" id="GMENEDP"/>
<accession>S3D9B5</accession>
<evidence type="ECO:0000256" key="2">
    <source>
        <dbReference type="SAM" id="SignalP"/>
    </source>
</evidence>
<dbReference type="KEGG" id="glz:GLAREA_09979"/>
<dbReference type="RefSeq" id="XP_008078220.1">
    <property type="nucleotide sequence ID" value="XM_008080029.1"/>
</dbReference>
<dbReference type="Pfam" id="PF19287">
    <property type="entry name" value="DUF5910"/>
    <property type="match status" value="1"/>
</dbReference>
<keyword evidence="4" id="KW-1185">Reference proteome</keyword>
<keyword evidence="2" id="KW-0732">Signal</keyword>
<dbReference type="OrthoDB" id="4540223at2759"/>
<dbReference type="EMBL" id="KE145356">
    <property type="protein sequence ID" value="EPE34285.1"/>
    <property type="molecule type" value="Genomic_DNA"/>
</dbReference>
<dbReference type="InterPro" id="IPR045564">
    <property type="entry name" value="DUF5910"/>
</dbReference>
<gene>
    <name evidence="3" type="ORF">GLAREA_09979</name>
</gene>
<dbReference type="GeneID" id="19469026"/>
<name>S3D9B5_GLAL2</name>
<feature type="compositionally biased region" description="Basic and acidic residues" evidence="1">
    <location>
        <begin position="269"/>
        <end position="295"/>
    </location>
</feature>
<reference evidence="3 4" key="1">
    <citation type="journal article" date="2013" name="BMC Genomics">
        <title>Genomics-driven discovery of the pneumocandin biosynthetic gene cluster in the fungus Glarea lozoyensis.</title>
        <authorList>
            <person name="Chen L."/>
            <person name="Yue Q."/>
            <person name="Zhang X."/>
            <person name="Xiang M."/>
            <person name="Wang C."/>
            <person name="Li S."/>
            <person name="Che Y."/>
            <person name="Ortiz-Lopez F.J."/>
            <person name="Bills G.F."/>
            <person name="Liu X."/>
            <person name="An Z."/>
        </authorList>
    </citation>
    <scope>NUCLEOTIDE SEQUENCE [LARGE SCALE GENOMIC DNA]</scope>
    <source>
        <strain evidence="4">ATCC 20868 / MF5171</strain>
    </source>
</reference>
<dbReference type="AlphaFoldDB" id="S3D9B5"/>